<accession>A0A1V3NFG7</accession>
<evidence type="ECO:0000313" key="1">
    <source>
        <dbReference type="EMBL" id="OOG23775.1"/>
    </source>
</evidence>
<dbReference type="OrthoDB" id="5567088at2"/>
<gene>
    <name evidence="1" type="ORF">B1C78_10205</name>
</gene>
<reference evidence="1 2" key="1">
    <citation type="submission" date="2017-02" db="EMBL/GenBank/DDBJ databases">
        <title>Genomic diversity within the haloalkaliphilic genus Thioalkalivibrio.</title>
        <authorList>
            <person name="Ahn A.-C."/>
            <person name="Meier-Kolthoff J."/>
            <person name="Overmars L."/>
            <person name="Richter M."/>
            <person name="Woyke T."/>
            <person name="Sorokin D.Y."/>
            <person name="Muyzer G."/>
        </authorList>
    </citation>
    <scope>NUCLEOTIDE SEQUENCE [LARGE SCALE GENOMIC DNA]</scope>
    <source>
        <strain evidence="1 2">ALJD</strain>
    </source>
</reference>
<dbReference type="STRING" id="108003.B1C78_10205"/>
<sequence length="69" mass="7569">MNVASIREIARGMEISIGKLNKADLIRQIQKMEGNFPCFGTALNGVCDQTECLWREDCLAGAARPKVEG</sequence>
<organism evidence="1 2">
    <name type="scientific">Thioalkalivibrio denitrificans</name>
    <dbReference type="NCBI Taxonomy" id="108003"/>
    <lineage>
        <taxon>Bacteria</taxon>
        <taxon>Pseudomonadati</taxon>
        <taxon>Pseudomonadota</taxon>
        <taxon>Gammaproteobacteria</taxon>
        <taxon>Chromatiales</taxon>
        <taxon>Ectothiorhodospiraceae</taxon>
        <taxon>Thioalkalivibrio</taxon>
    </lineage>
</organism>
<protein>
    <submittedName>
        <fullName evidence="1">SAP domain-containing protein</fullName>
    </submittedName>
</protein>
<dbReference type="EMBL" id="MVBK01000058">
    <property type="protein sequence ID" value="OOG23775.1"/>
    <property type="molecule type" value="Genomic_DNA"/>
</dbReference>
<dbReference type="Proteomes" id="UP000189462">
    <property type="component" value="Unassembled WGS sequence"/>
</dbReference>
<keyword evidence="2" id="KW-1185">Reference proteome</keyword>
<comment type="caution">
    <text evidence="1">The sequence shown here is derived from an EMBL/GenBank/DDBJ whole genome shotgun (WGS) entry which is preliminary data.</text>
</comment>
<proteinExistence type="predicted"/>
<dbReference type="AlphaFoldDB" id="A0A1V3NFG7"/>
<dbReference type="RefSeq" id="WP_077279052.1">
    <property type="nucleotide sequence ID" value="NZ_MVBK01000058.1"/>
</dbReference>
<evidence type="ECO:0000313" key="2">
    <source>
        <dbReference type="Proteomes" id="UP000189462"/>
    </source>
</evidence>
<name>A0A1V3NFG7_9GAMM</name>